<name>A0A914B226_PATMI</name>
<dbReference type="AlphaFoldDB" id="A0A914B226"/>
<dbReference type="PANTHER" id="PTHR24243">
    <property type="entry name" value="G-PROTEIN COUPLED RECEPTOR"/>
    <property type="match status" value="1"/>
</dbReference>
<evidence type="ECO:0000256" key="2">
    <source>
        <dbReference type="ARBA" id="ARBA00022692"/>
    </source>
</evidence>
<feature type="transmembrane region" description="Helical" evidence="9">
    <location>
        <begin position="105"/>
        <end position="138"/>
    </location>
</feature>
<keyword evidence="5 9" id="KW-0472">Membrane</keyword>
<comment type="similarity">
    <text evidence="8">Belongs to the G-protein coupled receptor 1 family.</text>
</comment>
<dbReference type="OrthoDB" id="5950040at2759"/>
<dbReference type="InterPro" id="IPR000276">
    <property type="entry name" value="GPCR_Rhodpsn"/>
</dbReference>
<keyword evidence="12" id="KW-1185">Reference proteome</keyword>
<keyword evidence="2 8" id="KW-0812">Transmembrane</keyword>
<evidence type="ECO:0000256" key="7">
    <source>
        <dbReference type="ARBA" id="ARBA00023224"/>
    </source>
</evidence>
<evidence type="ECO:0000256" key="3">
    <source>
        <dbReference type="ARBA" id="ARBA00022989"/>
    </source>
</evidence>
<evidence type="ECO:0000256" key="1">
    <source>
        <dbReference type="ARBA" id="ARBA00004141"/>
    </source>
</evidence>
<keyword evidence="3 9" id="KW-1133">Transmembrane helix</keyword>
<evidence type="ECO:0000313" key="11">
    <source>
        <dbReference type="EnsemblMetazoa" id="XP_038069551.1"/>
    </source>
</evidence>
<dbReference type="PROSITE" id="PS50262">
    <property type="entry name" value="G_PROTEIN_RECEP_F1_2"/>
    <property type="match status" value="1"/>
</dbReference>
<dbReference type="Pfam" id="PF00001">
    <property type="entry name" value="7tm_1"/>
    <property type="match status" value="1"/>
</dbReference>
<evidence type="ECO:0000259" key="10">
    <source>
        <dbReference type="PROSITE" id="PS50262"/>
    </source>
</evidence>
<dbReference type="GO" id="GO:0005886">
    <property type="term" value="C:plasma membrane"/>
    <property type="evidence" value="ECO:0007669"/>
    <property type="project" value="TreeGrafter"/>
</dbReference>
<accession>A0A914B226</accession>
<dbReference type="Proteomes" id="UP000887568">
    <property type="component" value="Unplaced"/>
</dbReference>
<dbReference type="GeneID" id="119738695"/>
<feature type="transmembrane region" description="Helical" evidence="9">
    <location>
        <begin position="71"/>
        <end position="93"/>
    </location>
</feature>
<evidence type="ECO:0000256" key="9">
    <source>
        <dbReference type="SAM" id="Phobius"/>
    </source>
</evidence>
<keyword evidence="7 8" id="KW-0807">Transducer</keyword>
<dbReference type="PRINTS" id="PR00237">
    <property type="entry name" value="GPCRRHODOPSN"/>
</dbReference>
<feature type="transmembrane region" description="Helical" evidence="9">
    <location>
        <begin position="159"/>
        <end position="181"/>
    </location>
</feature>
<evidence type="ECO:0000313" key="12">
    <source>
        <dbReference type="Proteomes" id="UP000887568"/>
    </source>
</evidence>
<dbReference type="EnsemblMetazoa" id="XM_038213623.1">
    <property type="protein sequence ID" value="XP_038069551.1"/>
    <property type="gene ID" value="LOC119738695"/>
</dbReference>
<organism evidence="11 12">
    <name type="scientific">Patiria miniata</name>
    <name type="common">Bat star</name>
    <name type="synonym">Asterina miniata</name>
    <dbReference type="NCBI Taxonomy" id="46514"/>
    <lineage>
        <taxon>Eukaryota</taxon>
        <taxon>Metazoa</taxon>
        <taxon>Echinodermata</taxon>
        <taxon>Eleutherozoa</taxon>
        <taxon>Asterozoa</taxon>
        <taxon>Asteroidea</taxon>
        <taxon>Valvatacea</taxon>
        <taxon>Valvatida</taxon>
        <taxon>Asterinidae</taxon>
        <taxon>Patiria</taxon>
    </lineage>
</organism>
<evidence type="ECO:0000256" key="5">
    <source>
        <dbReference type="ARBA" id="ARBA00023136"/>
    </source>
</evidence>
<feature type="domain" description="G-protein coupled receptors family 1 profile" evidence="10">
    <location>
        <begin position="50"/>
        <end position="326"/>
    </location>
</feature>
<protein>
    <recommendedName>
        <fullName evidence="10">G-protein coupled receptors family 1 profile domain-containing protein</fullName>
    </recommendedName>
</protein>
<evidence type="ECO:0000256" key="6">
    <source>
        <dbReference type="ARBA" id="ARBA00023170"/>
    </source>
</evidence>
<dbReference type="PROSITE" id="PS00237">
    <property type="entry name" value="G_PROTEIN_RECEP_F1_1"/>
    <property type="match status" value="1"/>
</dbReference>
<dbReference type="GO" id="GO:0004930">
    <property type="term" value="F:G protein-coupled receptor activity"/>
    <property type="evidence" value="ECO:0007669"/>
    <property type="project" value="UniProtKB-KW"/>
</dbReference>
<dbReference type="PANTHER" id="PTHR24243:SF208">
    <property type="entry name" value="PYROKININ-1 RECEPTOR"/>
    <property type="match status" value="1"/>
</dbReference>
<dbReference type="RefSeq" id="XP_038069551.1">
    <property type="nucleotide sequence ID" value="XM_038213623.1"/>
</dbReference>
<reference evidence="11" key="1">
    <citation type="submission" date="2022-11" db="UniProtKB">
        <authorList>
            <consortium name="EnsemblMetazoa"/>
        </authorList>
    </citation>
    <scope>IDENTIFICATION</scope>
</reference>
<dbReference type="Gene3D" id="1.20.1070.10">
    <property type="entry name" value="Rhodopsin 7-helix transmembrane proteins"/>
    <property type="match status" value="1"/>
</dbReference>
<sequence>MGAGITSGECSEQDTVNISQEAVSGMLYTPVDIYMITVVMPVIWSLCLVINLTFLFVVFRVPKLMRSDTNMYLAHIAVADLLYVSLAFGFRIWRYLASPVAFHTPFVHAAGCICFSGGINATYYASIILITMVTFERYLALCHPMKHLRIRGRGRTNKMIAICWVVGWLFSIAIIPGAFVLNVRCLRWPDDDMYQDFPTSYAYCGPVVPWVADYARPILNIPWFMALVANNYMYVRIMQMLNKRTTNRSIIGNDPNAIQIRNQVAKMLIVNGVVFFLCQTPYRIFSYSRWITSLASIPDPLVTFYNANWIGGVPQYVNTLVNPMIYGAINKQYRTAFREAFRCKSRSTQRASAGSTMSTLATRSSFGIDEQATVSQ</sequence>
<keyword evidence="4 8" id="KW-0297">G-protein coupled receptor</keyword>
<feature type="transmembrane region" description="Helical" evidence="9">
    <location>
        <begin position="218"/>
        <end position="235"/>
    </location>
</feature>
<dbReference type="OMA" id="YNANWIG"/>
<keyword evidence="6 8" id="KW-0675">Receptor</keyword>
<feature type="transmembrane region" description="Helical" evidence="9">
    <location>
        <begin position="33"/>
        <end position="59"/>
    </location>
</feature>
<evidence type="ECO:0000256" key="4">
    <source>
        <dbReference type="ARBA" id="ARBA00023040"/>
    </source>
</evidence>
<dbReference type="InterPro" id="IPR017452">
    <property type="entry name" value="GPCR_Rhodpsn_7TM"/>
</dbReference>
<dbReference type="SUPFAM" id="SSF81321">
    <property type="entry name" value="Family A G protein-coupled receptor-like"/>
    <property type="match status" value="1"/>
</dbReference>
<proteinExistence type="inferred from homology"/>
<evidence type="ECO:0000256" key="8">
    <source>
        <dbReference type="RuleBase" id="RU000688"/>
    </source>
</evidence>
<comment type="subcellular location">
    <subcellularLocation>
        <location evidence="1">Membrane</location>
        <topology evidence="1">Multi-pass membrane protein</topology>
    </subcellularLocation>
</comment>